<reference evidence="1" key="1">
    <citation type="submission" date="2021-03" db="EMBL/GenBank/DDBJ databases">
        <authorList>
            <consortium name="DOE Joint Genome Institute"/>
            <person name="Ahrendt S."/>
            <person name="Looney B.P."/>
            <person name="Miyauchi S."/>
            <person name="Morin E."/>
            <person name="Drula E."/>
            <person name="Courty P.E."/>
            <person name="Chicoki N."/>
            <person name="Fauchery L."/>
            <person name="Kohler A."/>
            <person name="Kuo A."/>
            <person name="Labutti K."/>
            <person name="Pangilinan J."/>
            <person name="Lipzen A."/>
            <person name="Riley R."/>
            <person name="Andreopoulos W."/>
            <person name="He G."/>
            <person name="Johnson J."/>
            <person name="Barry K.W."/>
            <person name="Grigoriev I.V."/>
            <person name="Nagy L."/>
            <person name="Hibbett D."/>
            <person name="Henrissat B."/>
            <person name="Matheny P.B."/>
            <person name="Labbe J."/>
            <person name="Martin F."/>
        </authorList>
    </citation>
    <scope>NUCLEOTIDE SEQUENCE</scope>
    <source>
        <strain evidence="1">HHB10654</strain>
    </source>
</reference>
<comment type="caution">
    <text evidence="1">The sequence shown here is derived from an EMBL/GenBank/DDBJ whole genome shotgun (WGS) entry which is preliminary data.</text>
</comment>
<sequence>MHSVEISSPRHVNKPSASAARHPPSSPSRPAPRRKVREGTTPPPPAHRSSPSPHPSPAPHIFPSVPPPPVTPRKRTRNDSTLGSPARSTKTLPEHLHHCLHAQKRACLAALRNPVIDYVDETEEDIHANTITSKQLKELLLGTVDRGEGNSCLVIGPRGSGKTRALASLRRPPIVIRLSGHAQHNDRLALREIARQLAQQTGQTFGLEADAEDEEDENPFAPPEPGLPPPSHLPTLISALPSLARSTVIILESFDLFALHGRQALLYCLLDTAQSCRAGKGSKGITIIGVTTRVDTINLLEKRVKSRFSGRMLRTSGPRHFSQWIDIARNALSAPIPQPQEEWTSCWSDAVEQFLADRVVKEALSDTFSLTRDVRMLSQILSGPMLALSPTNPYPTHSHISATILTQRCPPPFPFLSVSSYPAICLLIAAEHARIGGQDSVTFEMLHESFRHQLRTSQSAPVQVDGGGIGMAFEQLISTRVFVPLAAASATVGREFVRYRCMVEREDVKRAVEAIGQTNLRKWLHKAQ</sequence>
<reference evidence="1" key="2">
    <citation type="journal article" date="2022" name="New Phytol.">
        <title>Evolutionary transition to the ectomycorrhizal habit in the genomes of a hyperdiverse lineage of mushroom-forming fungi.</title>
        <authorList>
            <person name="Looney B."/>
            <person name="Miyauchi S."/>
            <person name="Morin E."/>
            <person name="Drula E."/>
            <person name="Courty P.E."/>
            <person name="Kohler A."/>
            <person name="Kuo A."/>
            <person name="LaButti K."/>
            <person name="Pangilinan J."/>
            <person name="Lipzen A."/>
            <person name="Riley R."/>
            <person name="Andreopoulos W."/>
            <person name="He G."/>
            <person name="Johnson J."/>
            <person name="Nolan M."/>
            <person name="Tritt A."/>
            <person name="Barry K.W."/>
            <person name="Grigoriev I.V."/>
            <person name="Nagy L.G."/>
            <person name="Hibbett D."/>
            <person name="Henrissat B."/>
            <person name="Matheny P.B."/>
            <person name="Labbe J."/>
            <person name="Martin F.M."/>
        </authorList>
    </citation>
    <scope>NUCLEOTIDE SEQUENCE</scope>
    <source>
        <strain evidence="1">HHB10654</strain>
    </source>
</reference>
<keyword evidence="2" id="KW-1185">Reference proteome</keyword>
<evidence type="ECO:0000313" key="1">
    <source>
        <dbReference type="EMBL" id="KAI0068834.1"/>
    </source>
</evidence>
<proteinExistence type="predicted"/>
<evidence type="ECO:0000313" key="2">
    <source>
        <dbReference type="Proteomes" id="UP000814140"/>
    </source>
</evidence>
<gene>
    <name evidence="1" type="ORF">BV25DRAFT_1791509</name>
</gene>
<protein>
    <submittedName>
        <fullName evidence="1">Uncharacterized protein</fullName>
    </submittedName>
</protein>
<name>A0ACB8TK88_9AGAM</name>
<accession>A0ACB8TK88</accession>
<organism evidence="1 2">
    <name type="scientific">Artomyces pyxidatus</name>
    <dbReference type="NCBI Taxonomy" id="48021"/>
    <lineage>
        <taxon>Eukaryota</taxon>
        <taxon>Fungi</taxon>
        <taxon>Dikarya</taxon>
        <taxon>Basidiomycota</taxon>
        <taxon>Agaricomycotina</taxon>
        <taxon>Agaricomycetes</taxon>
        <taxon>Russulales</taxon>
        <taxon>Auriscalpiaceae</taxon>
        <taxon>Artomyces</taxon>
    </lineage>
</organism>
<dbReference type="Proteomes" id="UP000814140">
    <property type="component" value="Unassembled WGS sequence"/>
</dbReference>
<dbReference type="EMBL" id="MU277187">
    <property type="protein sequence ID" value="KAI0068834.1"/>
    <property type="molecule type" value="Genomic_DNA"/>
</dbReference>